<evidence type="ECO:0000313" key="1">
    <source>
        <dbReference type="EMBL" id="CUR56619.1"/>
    </source>
</evidence>
<dbReference type="AlphaFoldDB" id="A0A2P2C3Q9"/>
<dbReference type="EMBL" id="CZKB01000004">
    <property type="protein sequence ID" value="CUR56619.1"/>
    <property type="molecule type" value="Genomic_DNA"/>
</dbReference>
<sequence>MTSPSTGGPGLQVDPAALESAAGILEATGTELADGAPGLRTRPDLGVSTDEVATALAALAEAVAAVATEVGSTAESLRTTAADVRATDQAVAASSQQRRAALAP</sequence>
<organism evidence="1">
    <name type="scientific">metagenome</name>
    <dbReference type="NCBI Taxonomy" id="256318"/>
    <lineage>
        <taxon>unclassified sequences</taxon>
        <taxon>metagenomes</taxon>
    </lineage>
</organism>
<name>A0A2P2C3Q9_9ZZZZ</name>
<dbReference type="SUPFAM" id="SSF140453">
    <property type="entry name" value="EsxAB dimer-like"/>
    <property type="match status" value="1"/>
</dbReference>
<dbReference type="InterPro" id="IPR036689">
    <property type="entry name" value="ESAT-6-like_sf"/>
</dbReference>
<gene>
    <name evidence="1" type="ORF">NOCA1120103</name>
</gene>
<proteinExistence type="predicted"/>
<protein>
    <submittedName>
        <fullName evidence="1">Uncharacterized protein</fullName>
    </submittedName>
</protein>
<reference evidence="1" key="1">
    <citation type="submission" date="2015-08" db="EMBL/GenBank/DDBJ databases">
        <authorList>
            <person name="Babu N.S."/>
            <person name="Beckwith C.J."/>
            <person name="Beseler K.G."/>
            <person name="Brison A."/>
            <person name="Carone J.V."/>
            <person name="Caskin T.P."/>
            <person name="Diamond M."/>
            <person name="Durham M.E."/>
            <person name="Foxe J.M."/>
            <person name="Go M."/>
            <person name="Henderson B.A."/>
            <person name="Jones I.B."/>
            <person name="McGettigan J.A."/>
            <person name="Micheletti S.J."/>
            <person name="Nasrallah M.E."/>
            <person name="Ortiz D."/>
            <person name="Piller C.R."/>
            <person name="Privatt S.R."/>
            <person name="Schneider S.L."/>
            <person name="Sharp S."/>
            <person name="Smith T.C."/>
            <person name="Stanton J.D."/>
            <person name="Ullery H.E."/>
            <person name="Wilson R.J."/>
            <person name="Serrano M.G."/>
            <person name="Buck G."/>
            <person name="Lee V."/>
            <person name="Wang Y."/>
            <person name="Carvalho R."/>
            <person name="Voegtly L."/>
            <person name="Shi R."/>
            <person name="Duckworth R."/>
            <person name="Johnson A."/>
            <person name="Loviza R."/>
            <person name="Walstead R."/>
            <person name="Shah Z."/>
            <person name="Kiflezghi M."/>
            <person name="Wade K."/>
            <person name="Ball S.L."/>
            <person name="Bradley K.W."/>
            <person name="Asai D.J."/>
            <person name="Bowman C.A."/>
            <person name="Russell D.A."/>
            <person name="Pope W.H."/>
            <person name="Jacobs-Sera D."/>
            <person name="Hendrix R.W."/>
            <person name="Hatfull G.F."/>
        </authorList>
    </citation>
    <scope>NUCLEOTIDE SEQUENCE</scope>
</reference>
<accession>A0A2P2C3Q9</accession>